<dbReference type="eggNOG" id="COG0758">
    <property type="taxonomic scope" value="Bacteria"/>
</dbReference>
<dbReference type="Gene3D" id="3.40.50.450">
    <property type="match status" value="1"/>
</dbReference>
<sequence>MNDNIYWIWFLSLEKISTKQKNMLLEQFLSPEIIFLLNRQTLENTKILDKNKLDYFEHNKILKHAQDTLHFMDANNIHLITRNDQQFPEMLKNIYMPPLALFAKGDLSLLNAPIKIGIVGSRKPTISGAKYAKLFAKSLSAVGITIISGLATGIDGNSHWGSLSELGRTIGVLGTGIDICYPRENQKLFDLMTQKALVITEFNLGEKPLPHHFPLRNRIISGLSDGVLVIEARKKSGSLITVNHALDQGKDVYVIPGDISESSWAGGNHLLKEGAKLVTEPKDILEDYIVCDQLETTNEEKVIQLRKKPFTVDQQLLFELINKGYRTIDELVSYSNLPVNIVNSVLTMMEIEEIITIKYGNILLI</sequence>
<reference evidence="3 4" key="2">
    <citation type="journal article" date="2012" name="PLoS ONE">
        <title>An ancient pathway combining carbon dioxide fixation with the generation and utilization of a sodium ion gradient for ATP synthesis.</title>
        <authorList>
            <person name="Poehlein A."/>
            <person name="Schmidt S."/>
            <person name="Kaster A.K."/>
            <person name="Goenrich M."/>
            <person name="Vollmers J."/>
            <person name="Thurmer A."/>
            <person name="Bertsch J."/>
            <person name="Schuchmann K."/>
            <person name="Voigt B."/>
            <person name="Hecker M."/>
            <person name="Daniel R."/>
            <person name="Thauer R.K."/>
            <person name="Gottschalk G."/>
            <person name="Muller V."/>
        </authorList>
    </citation>
    <scope>NUCLEOTIDE SEQUENCE [LARGE SCALE GENOMIC DNA]</scope>
    <source>
        <strain evidence="4">ATCC 29683 / DSM 1030 / JCM 2381 / KCTC 1655 / WB1</strain>
    </source>
</reference>
<comment type="similarity">
    <text evidence="1">Belongs to the DprA/Smf family.</text>
</comment>
<dbReference type="Proteomes" id="UP000007177">
    <property type="component" value="Chromosome"/>
</dbReference>
<name>H6LJW0_ACEWD</name>
<dbReference type="PANTHER" id="PTHR43022:SF1">
    <property type="entry name" value="PROTEIN SMF"/>
    <property type="match status" value="1"/>
</dbReference>
<dbReference type="PANTHER" id="PTHR43022">
    <property type="entry name" value="PROTEIN SMF"/>
    <property type="match status" value="1"/>
</dbReference>
<evidence type="ECO:0000313" key="3">
    <source>
        <dbReference type="EMBL" id="AFA48714.1"/>
    </source>
</evidence>
<organism evidence="3 4">
    <name type="scientific">Acetobacterium woodii (strain ATCC 29683 / DSM 1030 / JCM 2381 / KCTC 1655 / WB1)</name>
    <dbReference type="NCBI Taxonomy" id="931626"/>
    <lineage>
        <taxon>Bacteria</taxon>
        <taxon>Bacillati</taxon>
        <taxon>Bacillota</taxon>
        <taxon>Clostridia</taxon>
        <taxon>Eubacteriales</taxon>
        <taxon>Eubacteriaceae</taxon>
        <taxon>Acetobacterium</taxon>
    </lineage>
</organism>
<evidence type="ECO:0000259" key="2">
    <source>
        <dbReference type="Pfam" id="PF02481"/>
    </source>
</evidence>
<evidence type="ECO:0000313" key="4">
    <source>
        <dbReference type="Proteomes" id="UP000007177"/>
    </source>
</evidence>
<dbReference type="AlphaFoldDB" id="H6LJW0"/>
<evidence type="ECO:0000256" key="1">
    <source>
        <dbReference type="ARBA" id="ARBA00006525"/>
    </source>
</evidence>
<dbReference type="NCBIfam" id="TIGR00732">
    <property type="entry name" value="dprA"/>
    <property type="match status" value="1"/>
</dbReference>
<proteinExistence type="inferred from homology"/>
<dbReference type="KEGG" id="awo:Awo_c19350"/>
<gene>
    <name evidence="3" type="ordered locus">Awo_c19350</name>
</gene>
<dbReference type="STRING" id="931626.Awo_c19350"/>
<dbReference type="EMBL" id="CP002987">
    <property type="protein sequence ID" value="AFA48714.1"/>
    <property type="molecule type" value="Genomic_DNA"/>
</dbReference>
<dbReference type="GO" id="GO:0009294">
    <property type="term" value="P:DNA-mediated transformation"/>
    <property type="evidence" value="ECO:0007669"/>
    <property type="project" value="InterPro"/>
</dbReference>
<dbReference type="Pfam" id="PF02481">
    <property type="entry name" value="DNA_processg_A"/>
    <property type="match status" value="1"/>
</dbReference>
<dbReference type="SUPFAM" id="SSF102405">
    <property type="entry name" value="MCP/YpsA-like"/>
    <property type="match status" value="1"/>
</dbReference>
<keyword evidence="4" id="KW-1185">Reference proteome</keyword>
<reference evidence="4" key="1">
    <citation type="submission" date="2011-07" db="EMBL/GenBank/DDBJ databases">
        <title>Complete genome sequence of Acetobacterium woodii.</title>
        <authorList>
            <person name="Poehlein A."/>
            <person name="Schmidt S."/>
            <person name="Kaster A.-K."/>
            <person name="Goenrich M."/>
            <person name="Vollmers J."/>
            <person name="Thuermer A."/>
            <person name="Gottschalk G."/>
            <person name="Thauer R.K."/>
            <person name="Daniel R."/>
            <person name="Mueller V."/>
        </authorList>
    </citation>
    <scope>NUCLEOTIDE SEQUENCE [LARGE SCALE GENOMIC DNA]</scope>
    <source>
        <strain evidence="4">ATCC 29683 / DSM 1030 / JCM 2381 / KCTC 1655 / WB1</strain>
    </source>
</reference>
<dbReference type="InterPro" id="IPR057666">
    <property type="entry name" value="DrpA_SLOG"/>
</dbReference>
<dbReference type="RefSeq" id="WP_014356314.1">
    <property type="nucleotide sequence ID" value="NC_016894.1"/>
</dbReference>
<dbReference type="OrthoDB" id="9785707at2"/>
<dbReference type="InterPro" id="IPR003488">
    <property type="entry name" value="DprA"/>
</dbReference>
<protein>
    <submittedName>
        <fullName evidence="3">Putative Smf protein</fullName>
    </submittedName>
</protein>
<dbReference type="HOGENOM" id="CLU_029601_0_3_9"/>
<feature type="domain" description="Smf/DprA SLOG" evidence="2">
    <location>
        <begin position="79"/>
        <end position="287"/>
    </location>
</feature>
<accession>H6LJW0</accession>